<dbReference type="InterPro" id="IPR018061">
    <property type="entry name" value="Retropepsins"/>
</dbReference>
<accession>A0AAD9RDI2</accession>
<proteinExistence type="predicted"/>
<protein>
    <recommendedName>
        <fullName evidence="2">Peptidase A2 domain-containing protein</fullName>
    </recommendedName>
</protein>
<dbReference type="PROSITE" id="PS50175">
    <property type="entry name" value="ASP_PROT_RETROV"/>
    <property type="match status" value="1"/>
</dbReference>
<name>A0AAD9RDI2_9HYME</name>
<evidence type="ECO:0000313" key="3">
    <source>
        <dbReference type="EMBL" id="KAK2577754.1"/>
    </source>
</evidence>
<dbReference type="Pfam" id="PF00077">
    <property type="entry name" value="RVP"/>
    <property type="match status" value="1"/>
</dbReference>
<dbReference type="EMBL" id="JAIFRP010001526">
    <property type="protein sequence ID" value="KAK2577754.1"/>
    <property type="molecule type" value="Genomic_DNA"/>
</dbReference>
<reference evidence="3" key="2">
    <citation type="journal article" date="2023" name="Commun. Biol.">
        <title>Intrasexual cuticular hydrocarbon dimorphism in a wasp sheds light on hydrocarbon biosynthesis genes in Hymenoptera.</title>
        <authorList>
            <person name="Moris V.C."/>
            <person name="Podsiadlowski L."/>
            <person name="Martin S."/>
            <person name="Oeyen J.P."/>
            <person name="Donath A."/>
            <person name="Petersen M."/>
            <person name="Wilbrandt J."/>
            <person name="Misof B."/>
            <person name="Liedtke D."/>
            <person name="Thamm M."/>
            <person name="Scheiner R."/>
            <person name="Schmitt T."/>
            <person name="Niehuis O."/>
        </authorList>
    </citation>
    <scope>NUCLEOTIDE SEQUENCE</scope>
    <source>
        <strain evidence="3">GBR_01_08_01A</strain>
    </source>
</reference>
<dbReference type="AlphaFoldDB" id="A0AAD9RDI2"/>
<feature type="domain" description="Peptidase A2" evidence="2">
    <location>
        <begin position="41"/>
        <end position="122"/>
    </location>
</feature>
<dbReference type="GO" id="GO:0004190">
    <property type="term" value="F:aspartic-type endopeptidase activity"/>
    <property type="evidence" value="ECO:0007669"/>
    <property type="project" value="InterPro"/>
</dbReference>
<dbReference type="CDD" id="cd00303">
    <property type="entry name" value="retropepsin_like"/>
    <property type="match status" value="1"/>
</dbReference>
<evidence type="ECO:0000313" key="4">
    <source>
        <dbReference type="Proteomes" id="UP001258017"/>
    </source>
</evidence>
<sequence length="185" mass="20756">MKTVLTIFRDTTEELMEEEPTRTMEINKSPELRVKIEGIEINALIDTGSATTAISETLYQSHKAIFNNTSLTSTVILGATGAKSARLKKQVMVEVDFGRIQMPISAKVVPNLIHPFILGIDVLRMAKSEINLERERIILKIKTQQVCLRLKSEGTQNQQSDEKEKRVATICVEEEQGKRGISDTQ</sequence>
<dbReference type="PROSITE" id="PS00141">
    <property type="entry name" value="ASP_PROTEASE"/>
    <property type="match status" value="1"/>
</dbReference>
<dbReference type="InterPro" id="IPR021109">
    <property type="entry name" value="Peptidase_aspartic_dom_sf"/>
</dbReference>
<keyword evidence="4" id="KW-1185">Reference proteome</keyword>
<evidence type="ECO:0000256" key="1">
    <source>
        <dbReference type="ARBA" id="ARBA00022801"/>
    </source>
</evidence>
<dbReference type="InterPro" id="IPR001969">
    <property type="entry name" value="Aspartic_peptidase_AS"/>
</dbReference>
<comment type="caution">
    <text evidence="3">The sequence shown here is derived from an EMBL/GenBank/DDBJ whole genome shotgun (WGS) entry which is preliminary data.</text>
</comment>
<gene>
    <name evidence="3" type="ORF">KPH14_001333</name>
</gene>
<dbReference type="Proteomes" id="UP001258017">
    <property type="component" value="Unassembled WGS sequence"/>
</dbReference>
<organism evidence="3 4">
    <name type="scientific">Odynerus spinipes</name>
    <dbReference type="NCBI Taxonomy" id="1348599"/>
    <lineage>
        <taxon>Eukaryota</taxon>
        <taxon>Metazoa</taxon>
        <taxon>Ecdysozoa</taxon>
        <taxon>Arthropoda</taxon>
        <taxon>Hexapoda</taxon>
        <taxon>Insecta</taxon>
        <taxon>Pterygota</taxon>
        <taxon>Neoptera</taxon>
        <taxon>Endopterygota</taxon>
        <taxon>Hymenoptera</taxon>
        <taxon>Apocrita</taxon>
        <taxon>Aculeata</taxon>
        <taxon>Vespoidea</taxon>
        <taxon>Vespidae</taxon>
        <taxon>Eumeninae</taxon>
        <taxon>Odynerus</taxon>
    </lineage>
</organism>
<dbReference type="SUPFAM" id="SSF50630">
    <property type="entry name" value="Acid proteases"/>
    <property type="match status" value="1"/>
</dbReference>
<dbReference type="Gene3D" id="2.40.70.10">
    <property type="entry name" value="Acid Proteases"/>
    <property type="match status" value="1"/>
</dbReference>
<dbReference type="GO" id="GO:0006508">
    <property type="term" value="P:proteolysis"/>
    <property type="evidence" value="ECO:0007669"/>
    <property type="project" value="InterPro"/>
</dbReference>
<reference evidence="3" key="1">
    <citation type="submission" date="2021-08" db="EMBL/GenBank/DDBJ databases">
        <authorList>
            <person name="Misof B."/>
            <person name="Oliver O."/>
            <person name="Podsiadlowski L."/>
            <person name="Donath A."/>
            <person name="Peters R."/>
            <person name="Mayer C."/>
            <person name="Rust J."/>
            <person name="Gunkel S."/>
            <person name="Lesny P."/>
            <person name="Martin S."/>
            <person name="Oeyen J.P."/>
            <person name="Petersen M."/>
            <person name="Panagiotis P."/>
            <person name="Wilbrandt J."/>
            <person name="Tanja T."/>
        </authorList>
    </citation>
    <scope>NUCLEOTIDE SEQUENCE</scope>
    <source>
        <strain evidence="3">GBR_01_08_01A</strain>
        <tissue evidence="3">Thorax + abdomen</tissue>
    </source>
</reference>
<keyword evidence="1" id="KW-0378">Hydrolase</keyword>
<dbReference type="InterPro" id="IPR001995">
    <property type="entry name" value="Peptidase_A2_cat"/>
</dbReference>
<evidence type="ECO:0000259" key="2">
    <source>
        <dbReference type="PROSITE" id="PS50175"/>
    </source>
</evidence>